<name>A0ABQ6CFT3_9HYPH</name>
<evidence type="ECO:0000313" key="4">
    <source>
        <dbReference type="EMBL" id="GLS17534.1"/>
    </source>
</evidence>
<dbReference type="PANTHER" id="PTHR30055:SF222">
    <property type="entry name" value="REGULATORY PROTEIN"/>
    <property type="match status" value="1"/>
</dbReference>
<dbReference type="SUPFAM" id="SSF46689">
    <property type="entry name" value="Homeodomain-like"/>
    <property type="match status" value="1"/>
</dbReference>
<dbReference type="Proteomes" id="UP001156882">
    <property type="component" value="Unassembled WGS sequence"/>
</dbReference>
<evidence type="ECO:0000256" key="2">
    <source>
        <dbReference type="PROSITE-ProRule" id="PRU00335"/>
    </source>
</evidence>
<protein>
    <submittedName>
        <fullName evidence="4">TetR family transcriptional regulator</fullName>
    </submittedName>
</protein>
<feature type="domain" description="HTH tetR-type" evidence="3">
    <location>
        <begin position="7"/>
        <end position="66"/>
    </location>
</feature>
<dbReference type="Pfam" id="PF00440">
    <property type="entry name" value="TetR_N"/>
    <property type="match status" value="1"/>
</dbReference>
<reference evidence="5" key="1">
    <citation type="journal article" date="2019" name="Int. J. Syst. Evol. Microbiol.">
        <title>The Global Catalogue of Microorganisms (GCM) 10K type strain sequencing project: providing services to taxonomists for standard genome sequencing and annotation.</title>
        <authorList>
            <consortium name="The Broad Institute Genomics Platform"/>
            <consortium name="The Broad Institute Genome Sequencing Center for Infectious Disease"/>
            <person name="Wu L."/>
            <person name="Ma J."/>
        </authorList>
    </citation>
    <scope>NUCLEOTIDE SEQUENCE [LARGE SCALE GENOMIC DNA]</scope>
    <source>
        <strain evidence="5">NBRC 101365</strain>
    </source>
</reference>
<evidence type="ECO:0000259" key="3">
    <source>
        <dbReference type="PROSITE" id="PS50977"/>
    </source>
</evidence>
<dbReference type="PRINTS" id="PR00455">
    <property type="entry name" value="HTHTETR"/>
</dbReference>
<organism evidence="4 5">
    <name type="scientific">Labrys miyagiensis</name>
    <dbReference type="NCBI Taxonomy" id="346912"/>
    <lineage>
        <taxon>Bacteria</taxon>
        <taxon>Pseudomonadati</taxon>
        <taxon>Pseudomonadota</taxon>
        <taxon>Alphaproteobacteria</taxon>
        <taxon>Hyphomicrobiales</taxon>
        <taxon>Xanthobacteraceae</taxon>
        <taxon>Labrys</taxon>
    </lineage>
</organism>
<dbReference type="EMBL" id="BSPC01000005">
    <property type="protein sequence ID" value="GLS17534.1"/>
    <property type="molecule type" value="Genomic_DNA"/>
</dbReference>
<dbReference type="InterPro" id="IPR009057">
    <property type="entry name" value="Homeodomain-like_sf"/>
</dbReference>
<keyword evidence="5" id="KW-1185">Reference proteome</keyword>
<evidence type="ECO:0000256" key="1">
    <source>
        <dbReference type="ARBA" id="ARBA00023125"/>
    </source>
</evidence>
<dbReference type="InterPro" id="IPR050109">
    <property type="entry name" value="HTH-type_TetR-like_transc_reg"/>
</dbReference>
<evidence type="ECO:0000313" key="5">
    <source>
        <dbReference type="Proteomes" id="UP001156882"/>
    </source>
</evidence>
<comment type="caution">
    <text evidence="4">The sequence shown here is derived from an EMBL/GenBank/DDBJ whole genome shotgun (WGS) entry which is preliminary data.</text>
</comment>
<dbReference type="RefSeq" id="WP_284310347.1">
    <property type="nucleotide sequence ID" value="NZ_BSPC01000005.1"/>
</dbReference>
<dbReference type="PROSITE" id="PS50977">
    <property type="entry name" value="HTH_TETR_2"/>
    <property type="match status" value="1"/>
</dbReference>
<dbReference type="Gene3D" id="1.10.357.10">
    <property type="entry name" value="Tetracycline Repressor, domain 2"/>
    <property type="match status" value="1"/>
</dbReference>
<keyword evidence="1 2" id="KW-0238">DNA-binding</keyword>
<dbReference type="InterPro" id="IPR001647">
    <property type="entry name" value="HTH_TetR"/>
</dbReference>
<accession>A0ABQ6CFT3</accession>
<gene>
    <name evidence="4" type="primary">yhgD</name>
    <name evidence="4" type="ORF">GCM10007874_05490</name>
</gene>
<proteinExistence type="predicted"/>
<sequence>MARPLSEAKREAILVSATKLVAALGTGAPTAKIAQGADIAEGTLFKYFATKDDLLNEVYLTLKTDLAKALNEGFPALADMRQRGWHIWSRWIDWGAKYPDKRKAMRQLGVSERITPASRQAGMAAFREVSETLEQAIAAGPLQGQPLTFVGALFESLAEATVESVARDPERGERYKQAGFHMLWSGLST</sequence>
<dbReference type="PANTHER" id="PTHR30055">
    <property type="entry name" value="HTH-TYPE TRANSCRIPTIONAL REGULATOR RUTR"/>
    <property type="match status" value="1"/>
</dbReference>
<feature type="DNA-binding region" description="H-T-H motif" evidence="2">
    <location>
        <begin position="29"/>
        <end position="48"/>
    </location>
</feature>